<dbReference type="PANTHER" id="PTHR34136">
    <property type="match status" value="1"/>
</dbReference>
<gene>
    <name evidence="3" type="primary">tagA_3</name>
    <name evidence="3" type="ORF">K239x_56050</name>
</gene>
<name>A0A517P2I2_9BACT</name>
<dbReference type="PANTHER" id="PTHR34136:SF1">
    <property type="entry name" value="UDP-N-ACETYL-D-MANNOSAMINURONIC ACID TRANSFERASE"/>
    <property type="match status" value="1"/>
</dbReference>
<dbReference type="InterPro" id="IPR004629">
    <property type="entry name" value="WecG_TagA_CpsF"/>
</dbReference>
<evidence type="ECO:0000313" key="3">
    <source>
        <dbReference type="EMBL" id="QDT13585.1"/>
    </source>
</evidence>
<evidence type="ECO:0000256" key="2">
    <source>
        <dbReference type="ARBA" id="ARBA00022679"/>
    </source>
</evidence>
<dbReference type="CDD" id="cd06533">
    <property type="entry name" value="Glyco_transf_WecG_TagA"/>
    <property type="match status" value="1"/>
</dbReference>
<protein>
    <submittedName>
        <fullName evidence="3">N-acetylmannosaminyltransferase</fullName>
        <ecNumber evidence="3">2.4.1.187</ecNumber>
    </submittedName>
</protein>
<dbReference type="Pfam" id="PF03808">
    <property type="entry name" value="Glyco_tran_WecG"/>
    <property type="match status" value="1"/>
</dbReference>
<keyword evidence="1 3" id="KW-0328">Glycosyltransferase</keyword>
<accession>A0A517P2I2</accession>
<dbReference type="AlphaFoldDB" id="A0A517P2I2"/>
<dbReference type="EC" id="2.4.1.187" evidence="3"/>
<sequence length="300" mass="33327">MQPFPPNQFSSEAVVGPSTPVVVPVVHPAPTSDSASPTTAPSINRDQVVVWDVPFDVVSLTQSIQRIGELIERRQPSYAITANLNYVMLHANDPSMRPITEQADLIVADGQPIVWRSRLAETQLPERVAGSEMIYDLAEAASQKGWKIYFLGGEEGVAAECAKRLVAKYPGLQIAGVESPPFRNLNDQEQAAQDARIQESGADILLVAFGQPKGERWIYDNYQRLGVPVSIQLGASFDFVAGTAIRAPKMWQKIGMEWFYRMVNDPGRMIPRYASNAWFLVKALCKDWHSQVKRWGMDVA</sequence>
<dbReference type="NCBIfam" id="TIGR00696">
    <property type="entry name" value="wecG_tagA_cpsF"/>
    <property type="match status" value="1"/>
</dbReference>
<reference evidence="3 4" key="1">
    <citation type="submission" date="2019-02" db="EMBL/GenBank/DDBJ databases">
        <title>Deep-cultivation of Planctomycetes and their phenomic and genomic characterization uncovers novel biology.</title>
        <authorList>
            <person name="Wiegand S."/>
            <person name="Jogler M."/>
            <person name="Boedeker C."/>
            <person name="Pinto D."/>
            <person name="Vollmers J."/>
            <person name="Rivas-Marin E."/>
            <person name="Kohn T."/>
            <person name="Peeters S.H."/>
            <person name="Heuer A."/>
            <person name="Rast P."/>
            <person name="Oberbeckmann S."/>
            <person name="Bunk B."/>
            <person name="Jeske O."/>
            <person name="Meyerdierks A."/>
            <person name="Storesund J.E."/>
            <person name="Kallscheuer N."/>
            <person name="Luecker S."/>
            <person name="Lage O.M."/>
            <person name="Pohl T."/>
            <person name="Merkel B.J."/>
            <person name="Hornburger P."/>
            <person name="Mueller R.-W."/>
            <person name="Bruemmer F."/>
            <person name="Labrenz M."/>
            <person name="Spormann A.M."/>
            <person name="Op den Camp H."/>
            <person name="Overmann J."/>
            <person name="Amann R."/>
            <person name="Jetten M.S.M."/>
            <person name="Mascher T."/>
            <person name="Medema M.H."/>
            <person name="Devos D.P."/>
            <person name="Kaster A.-K."/>
            <person name="Ovreas L."/>
            <person name="Rohde M."/>
            <person name="Galperin M.Y."/>
            <person name="Jogler C."/>
        </authorList>
    </citation>
    <scope>NUCLEOTIDE SEQUENCE [LARGE SCALE GENOMIC DNA]</scope>
    <source>
        <strain evidence="3 4">K23_9</strain>
    </source>
</reference>
<keyword evidence="4" id="KW-1185">Reference proteome</keyword>
<dbReference type="GO" id="GO:0047244">
    <property type="term" value="F:N-acetylglucosaminyldiphosphoundecaprenol N-acetyl-beta-D-mannosaminyltransferase activity"/>
    <property type="evidence" value="ECO:0007669"/>
    <property type="project" value="UniProtKB-EC"/>
</dbReference>
<organism evidence="3 4">
    <name type="scientific">Stieleria marina</name>
    <dbReference type="NCBI Taxonomy" id="1930275"/>
    <lineage>
        <taxon>Bacteria</taxon>
        <taxon>Pseudomonadati</taxon>
        <taxon>Planctomycetota</taxon>
        <taxon>Planctomycetia</taxon>
        <taxon>Pirellulales</taxon>
        <taxon>Pirellulaceae</taxon>
        <taxon>Stieleria</taxon>
    </lineage>
</organism>
<dbReference type="EMBL" id="CP036526">
    <property type="protein sequence ID" value="QDT13585.1"/>
    <property type="molecule type" value="Genomic_DNA"/>
</dbReference>
<keyword evidence="2 3" id="KW-0808">Transferase</keyword>
<evidence type="ECO:0000256" key="1">
    <source>
        <dbReference type="ARBA" id="ARBA00022676"/>
    </source>
</evidence>
<evidence type="ECO:0000313" key="4">
    <source>
        <dbReference type="Proteomes" id="UP000319817"/>
    </source>
</evidence>
<dbReference type="Proteomes" id="UP000319817">
    <property type="component" value="Chromosome"/>
</dbReference>
<dbReference type="RefSeq" id="WP_145421294.1">
    <property type="nucleotide sequence ID" value="NZ_CP036526.1"/>
</dbReference>
<dbReference type="OrthoDB" id="9771846at2"/>
<proteinExistence type="predicted"/>